<evidence type="ECO:0000256" key="3">
    <source>
        <dbReference type="ARBA" id="ARBA00012744"/>
    </source>
</evidence>
<dbReference type="InterPro" id="IPR018120">
    <property type="entry name" value="Glyco_hydro_1_AS"/>
</dbReference>
<evidence type="ECO:0000256" key="6">
    <source>
        <dbReference type="ARBA" id="ARBA00023295"/>
    </source>
</evidence>
<evidence type="ECO:0000256" key="11">
    <source>
        <dbReference type="ARBA" id="ARBA00051666"/>
    </source>
</evidence>
<dbReference type="AlphaFoldDB" id="A0A6J2UD25"/>
<comment type="catalytic activity">
    <reaction evidence="9">
        <text>beta-D-galactosyl-(1&lt;-&gt;1')-N-octadecanoylsphing-4-enine + H2O = N-octadecanoylsphing-4-enine + D-galactose</text>
        <dbReference type="Rhea" id="RHEA:59292"/>
        <dbReference type="ChEBI" id="CHEBI:4139"/>
        <dbReference type="ChEBI" id="CHEBI:15377"/>
        <dbReference type="ChEBI" id="CHEBI:72961"/>
        <dbReference type="ChEBI" id="CHEBI:84720"/>
    </reaction>
    <physiologicalReaction direction="left-to-right" evidence="9">
        <dbReference type="Rhea" id="RHEA:59293"/>
    </physiologicalReaction>
</comment>
<dbReference type="GO" id="GO:0008422">
    <property type="term" value="F:beta-glucosidase activity"/>
    <property type="evidence" value="ECO:0007669"/>
    <property type="project" value="UniProtKB-EC"/>
</dbReference>
<evidence type="ECO:0000256" key="17">
    <source>
        <dbReference type="ARBA" id="ARBA00083229"/>
    </source>
</evidence>
<evidence type="ECO:0000256" key="9">
    <source>
        <dbReference type="ARBA" id="ARBA00050809"/>
    </source>
</evidence>
<evidence type="ECO:0000313" key="22">
    <source>
        <dbReference type="RefSeq" id="XP_030386249.1"/>
    </source>
</evidence>
<dbReference type="PROSITE" id="PS00572">
    <property type="entry name" value="GLYCOSYL_HYDROL_F1_1"/>
    <property type="match status" value="1"/>
</dbReference>
<dbReference type="PROSITE" id="PS00653">
    <property type="entry name" value="GLYCOSYL_HYDROL_F1_2"/>
    <property type="match status" value="1"/>
</dbReference>
<comment type="catalytic activity">
    <reaction evidence="11">
        <text>beta-D-glucosyl-(1&lt;-&gt;1)-N-octadecanoylsphing-4-enine + H2O = N-octadecanoylsphing-4-enine + D-glucose</text>
        <dbReference type="Rhea" id="RHEA:59284"/>
        <dbReference type="ChEBI" id="CHEBI:4167"/>
        <dbReference type="ChEBI" id="CHEBI:15377"/>
        <dbReference type="ChEBI" id="CHEBI:72961"/>
        <dbReference type="ChEBI" id="CHEBI:84719"/>
    </reaction>
    <physiologicalReaction direction="left-to-right" evidence="11">
        <dbReference type="Rhea" id="RHEA:59285"/>
    </physiologicalReaction>
</comment>
<comment type="catalytic activity">
    <reaction evidence="1">
        <text>Hydrolysis of terminal, non-reducing beta-D-glucosyl residues with release of beta-D-glucose.</text>
        <dbReference type="EC" id="3.2.1.21"/>
    </reaction>
</comment>
<dbReference type="EC" id="3.2.1.21" evidence="3"/>
<feature type="active site" description="Nucleophile" evidence="18">
    <location>
        <position position="415"/>
    </location>
</feature>
<protein>
    <recommendedName>
        <fullName evidence="14">Cytosolic beta-glucosidase</fullName>
        <ecNumber evidence="3">3.2.1.21</ecNumber>
        <ecNumber evidence="2">3.2.1.46</ecNumber>
    </recommendedName>
    <alternativeName>
        <fullName evidence="15">Cytosolic galactosylceramidase</fullName>
    </alternativeName>
    <alternativeName>
        <fullName evidence="17">Cytosolic glucosylceramidase</fullName>
    </alternativeName>
    <alternativeName>
        <fullName evidence="16">Cytosolic glycosylceramidase</fullName>
    </alternativeName>
</protein>
<evidence type="ECO:0000256" key="19">
    <source>
        <dbReference type="RuleBase" id="RU004468"/>
    </source>
</evidence>
<dbReference type="EC" id="3.2.1.46" evidence="2"/>
<feature type="chain" id="PRO_5027015968" description="Cytosolic beta-glucosidase" evidence="20">
    <location>
        <begin position="21"/>
        <end position="553"/>
    </location>
</feature>
<dbReference type="FunFam" id="3.20.20.80:FF:000011">
    <property type="entry name" value="Cytosolic beta-glucosidase"/>
    <property type="match status" value="1"/>
</dbReference>
<comment type="catalytic activity">
    <reaction evidence="10">
        <text>a beta-D-xylosyl-(1&lt;-&gt;1')-N-acylsphing-4-enine + cholesterol = cholesteryl 3-beta-D-xyloside + an N-acylsphing-4-enine</text>
        <dbReference type="Rhea" id="RHEA:70239"/>
        <dbReference type="ChEBI" id="CHEBI:16113"/>
        <dbReference type="ChEBI" id="CHEBI:52639"/>
        <dbReference type="ChEBI" id="CHEBI:189067"/>
        <dbReference type="ChEBI" id="CHEBI:189068"/>
    </reaction>
    <physiologicalReaction direction="left-to-right" evidence="10">
        <dbReference type="Rhea" id="RHEA:70240"/>
    </physiologicalReaction>
    <physiologicalReaction direction="right-to-left" evidence="10">
        <dbReference type="Rhea" id="RHEA:70241"/>
    </physiologicalReaction>
</comment>
<dbReference type="PANTHER" id="PTHR10353">
    <property type="entry name" value="GLYCOSYL HYDROLASE"/>
    <property type="match status" value="1"/>
</dbReference>
<evidence type="ECO:0000256" key="13">
    <source>
        <dbReference type="ARBA" id="ARBA00060858"/>
    </source>
</evidence>
<sequence>MWHNLITIALLAFTSILPSGSEVRAATTSSPVSHNRRFPNDFFWGVGSSSYQIEGGWNADDKGESIWDFLTHTHPEKIVDKSNADISSDSYHQWRRDVQMVRELHVTSYRFSLSWARIMPGGYMNHVSTAGIKYYSNLIDELLRFNITPMVTMYHWELPQRLQELGGWTNPEIIPLFKDYARLVLEMYGDRVKLWTTINEPWHVCEHGYGVDYMAPSYNYPGIPAYLCGHNLLKAHAEVYHMYKEHYQQRQGGRMGITLDTSWPEPRSDSDEDHEASERAMQFYVGWFGHPIFSKKGNYPKVMIERIRNLSKEQGFTRSRLPEFTTAEIHRIRGTSDFFGINSYTSNLVVPNDHNNTGKFPVPSFNHDMGVIESQAEVDWPSSGSEWLKVFPKGMYKLLMWIHREYDAPEIIVTENGVSDRGGLEDYPRVDYYNLYLSAVLDAIEDGANVSGYVAWSLMDSYEWKAGFTEKFGLYHVDFSSPQRTRTPKISAHVFAHICKTNTIDWSYRPSLDEQQLVVMARLPEMEANAASGAPFFSWALALSLILGLCARH</sequence>
<keyword evidence="21" id="KW-1185">Reference proteome</keyword>
<reference evidence="22" key="1">
    <citation type="submission" date="2025-08" db="UniProtKB">
        <authorList>
            <consortium name="RefSeq"/>
        </authorList>
    </citation>
    <scope>IDENTIFICATION</scope>
    <source>
        <strain evidence="22">11010-0011.00</strain>
        <tissue evidence="22">Whole body</tissue>
    </source>
</reference>
<name>A0A6J2UD25_DROLE</name>
<dbReference type="SUPFAM" id="SSF51445">
    <property type="entry name" value="(Trans)glycosidases"/>
    <property type="match status" value="1"/>
</dbReference>
<dbReference type="InterPro" id="IPR017853">
    <property type="entry name" value="GH"/>
</dbReference>
<comment type="catalytic activity">
    <reaction evidence="12">
        <text>beta-D-glucosyl-(1&lt;-&gt;1)-sphing-4-enine + H2O = sphing-4-enine + D-glucose</text>
        <dbReference type="Rhea" id="RHEA:59288"/>
        <dbReference type="ChEBI" id="CHEBI:4167"/>
        <dbReference type="ChEBI" id="CHEBI:15377"/>
        <dbReference type="ChEBI" id="CHEBI:57756"/>
        <dbReference type="ChEBI" id="CHEBI:83992"/>
    </reaction>
    <physiologicalReaction direction="left-to-right" evidence="12">
        <dbReference type="Rhea" id="RHEA:59289"/>
    </physiologicalReaction>
</comment>
<dbReference type="Pfam" id="PF00232">
    <property type="entry name" value="Glyco_hydro_1"/>
    <property type="match status" value="1"/>
</dbReference>
<evidence type="ECO:0000256" key="7">
    <source>
        <dbReference type="ARBA" id="ARBA00033698"/>
    </source>
</evidence>
<evidence type="ECO:0000256" key="1">
    <source>
        <dbReference type="ARBA" id="ARBA00000448"/>
    </source>
</evidence>
<evidence type="ECO:0000313" key="21">
    <source>
        <dbReference type="Proteomes" id="UP000504634"/>
    </source>
</evidence>
<evidence type="ECO:0000256" key="8">
    <source>
        <dbReference type="ARBA" id="ARBA00048813"/>
    </source>
</evidence>
<dbReference type="PRINTS" id="PR00131">
    <property type="entry name" value="GLHYDRLASE1"/>
</dbReference>
<evidence type="ECO:0000256" key="18">
    <source>
        <dbReference type="PROSITE-ProRule" id="PRU10055"/>
    </source>
</evidence>
<comment type="catalytic activity">
    <reaction evidence="8">
        <text>beta-D-galactosyl-(1&lt;-&gt;1)-sphing-4-enine + H2O = sphing-4-enine + D-galactose</text>
        <dbReference type="Rhea" id="RHEA:43908"/>
        <dbReference type="ChEBI" id="CHEBI:4139"/>
        <dbReference type="ChEBI" id="CHEBI:15377"/>
        <dbReference type="ChEBI" id="CHEBI:57756"/>
        <dbReference type="ChEBI" id="CHEBI:57934"/>
    </reaction>
    <physiologicalReaction direction="left-to-right" evidence="8">
        <dbReference type="Rhea" id="RHEA:43909"/>
    </physiologicalReaction>
</comment>
<keyword evidence="6 19" id="KW-0326">Glycosidase</keyword>
<accession>A0A6J2UD25</accession>
<dbReference type="GeneID" id="115633045"/>
<evidence type="ECO:0000256" key="16">
    <source>
        <dbReference type="ARBA" id="ARBA00081896"/>
    </source>
</evidence>
<evidence type="ECO:0000256" key="4">
    <source>
        <dbReference type="ARBA" id="ARBA00022729"/>
    </source>
</evidence>
<evidence type="ECO:0000256" key="2">
    <source>
        <dbReference type="ARBA" id="ARBA00012657"/>
    </source>
</evidence>
<dbReference type="GO" id="GO:0004336">
    <property type="term" value="F:galactosylceramidase activity"/>
    <property type="evidence" value="ECO:0007669"/>
    <property type="project" value="UniProtKB-EC"/>
</dbReference>
<dbReference type="PANTHER" id="PTHR10353:SF36">
    <property type="entry name" value="LP05116P"/>
    <property type="match status" value="1"/>
</dbReference>
<evidence type="ECO:0000256" key="10">
    <source>
        <dbReference type="ARBA" id="ARBA00051414"/>
    </source>
</evidence>
<dbReference type="Proteomes" id="UP000504634">
    <property type="component" value="Unplaced"/>
</dbReference>
<comment type="catalytic activity">
    <reaction evidence="7">
        <text>a beta-D-galactosyl-(1&lt;-&gt;1')-N-acylsphing-4-enine + H2O = an N-acylsphing-4-enine + D-galactose</text>
        <dbReference type="Rhea" id="RHEA:14297"/>
        <dbReference type="ChEBI" id="CHEBI:4139"/>
        <dbReference type="ChEBI" id="CHEBI:15377"/>
        <dbReference type="ChEBI" id="CHEBI:18390"/>
        <dbReference type="ChEBI" id="CHEBI:52639"/>
        <dbReference type="EC" id="3.2.1.46"/>
    </reaction>
    <physiologicalReaction direction="left-to-right" evidence="7">
        <dbReference type="Rhea" id="RHEA:14298"/>
    </physiologicalReaction>
</comment>
<keyword evidence="4 20" id="KW-0732">Signal</keyword>
<dbReference type="OrthoDB" id="65569at2759"/>
<dbReference type="InterPro" id="IPR001360">
    <property type="entry name" value="Glyco_hydro_1"/>
</dbReference>
<feature type="signal peptide" evidence="20">
    <location>
        <begin position="1"/>
        <end position="20"/>
    </location>
</feature>
<dbReference type="GO" id="GO:0016052">
    <property type="term" value="P:carbohydrate catabolic process"/>
    <property type="evidence" value="ECO:0007669"/>
    <property type="project" value="UniProtKB-ARBA"/>
</dbReference>
<proteinExistence type="inferred from homology"/>
<organism evidence="21 22">
    <name type="scientific">Drosophila lebanonensis</name>
    <name type="common">Fruit fly</name>
    <name type="synonym">Scaptodrosophila lebanonensis</name>
    <dbReference type="NCBI Taxonomy" id="7225"/>
    <lineage>
        <taxon>Eukaryota</taxon>
        <taxon>Metazoa</taxon>
        <taxon>Ecdysozoa</taxon>
        <taxon>Arthropoda</taxon>
        <taxon>Hexapoda</taxon>
        <taxon>Insecta</taxon>
        <taxon>Pterygota</taxon>
        <taxon>Neoptera</taxon>
        <taxon>Endopterygota</taxon>
        <taxon>Diptera</taxon>
        <taxon>Brachycera</taxon>
        <taxon>Muscomorpha</taxon>
        <taxon>Ephydroidea</taxon>
        <taxon>Drosophilidae</taxon>
        <taxon>Scaptodrosophila</taxon>
    </lineage>
</organism>
<evidence type="ECO:0000256" key="14">
    <source>
        <dbReference type="ARBA" id="ARBA00068094"/>
    </source>
</evidence>
<evidence type="ECO:0000256" key="12">
    <source>
        <dbReference type="ARBA" id="ARBA00052085"/>
    </source>
</evidence>
<evidence type="ECO:0000256" key="15">
    <source>
        <dbReference type="ARBA" id="ARBA00079026"/>
    </source>
</evidence>
<dbReference type="InterPro" id="IPR033132">
    <property type="entry name" value="GH_1_N_CS"/>
</dbReference>
<keyword evidence="5 19" id="KW-0378">Hydrolase</keyword>
<gene>
    <name evidence="22" type="primary">LOC115633045</name>
</gene>
<dbReference type="Gene3D" id="3.20.20.80">
    <property type="entry name" value="Glycosidases"/>
    <property type="match status" value="1"/>
</dbReference>
<evidence type="ECO:0000256" key="5">
    <source>
        <dbReference type="ARBA" id="ARBA00022801"/>
    </source>
</evidence>
<dbReference type="RefSeq" id="XP_030386249.1">
    <property type="nucleotide sequence ID" value="XM_030530389.1"/>
</dbReference>
<evidence type="ECO:0000256" key="20">
    <source>
        <dbReference type="SAM" id="SignalP"/>
    </source>
</evidence>
<comment type="similarity">
    <text evidence="13">Belongs to the glycosyl hydrolase 1 family. Klotho subfamily.</text>
</comment>